<evidence type="ECO:0000256" key="1">
    <source>
        <dbReference type="ARBA" id="ARBA00006817"/>
    </source>
</evidence>
<dbReference type="EMBL" id="FOBB01000004">
    <property type="protein sequence ID" value="SEM43504.1"/>
    <property type="molecule type" value="Genomic_DNA"/>
</dbReference>
<feature type="domain" description="Activator of Hsp90 ATPase homologue 1/2-like C-terminal" evidence="2">
    <location>
        <begin position="13"/>
        <end position="142"/>
    </location>
</feature>
<proteinExistence type="inferred from homology"/>
<dbReference type="CDD" id="cd07814">
    <property type="entry name" value="SRPBCC_CalC_Aha1-like"/>
    <property type="match status" value="1"/>
</dbReference>
<evidence type="ECO:0000313" key="3">
    <source>
        <dbReference type="EMBL" id="SEM43504.1"/>
    </source>
</evidence>
<dbReference type="RefSeq" id="WP_162277605.1">
    <property type="nucleotide sequence ID" value="NZ_FOBB01000004.1"/>
</dbReference>
<sequence>MQRDLHIKWFYPYPLETIWECLTEPSLLKQWSLNAGDFKPEVGFKWMMVQPPRPKMKWDGKTYFEVLEVVPLQKLAYSFRGGPSEGVITLDTVVTWKLVPKDDGTELHLHHTGFKGARNIFASFIMEMGWKNKVIKRLEKALQQYSYGER</sequence>
<evidence type="ECO:0000313" key="4">
    <source>
        <dbReference type="Proteomes" id="UP000198984"/>
    </source>
</evidence>
<dbReference type="Pfam" id="PF08327">
    <property type="entry name" value="AHSA1"/>
    <property type="match status" value="1"/>
</dbReference>
<keyword evidence="4" id="KW-1185">Reference proteome</keyword>
<dbReference type="Proteomes" id="UP000198984">
    <property type="component" value="Unassembled WGS sequence"/>
</dbReference>
<dbReference type="SUPFAM" id="SSF55961">
    <property type="entry name" value="Bet v1-like"/>
    <property type="match status" value="1"/>
</dbReference>
<protein>
    <submittedName>
        <fullName evidence="3">Uncharacterized conserved protein YndB, AHSA1/START domain</fullName>
    </submittedName>
</protein>
<evidence type="ECO:0000259" key="2">
    <source>
        <dbReference type="Pfam" id="PF08327"/>
    </source>
</evidence>
<dbReference type="OrthoDB" id="2355173at2"/>
<name>A0A1H7YCB4_9BACT</name>
<reference evidence="3 4" key="1">
    <citation type="submission" date="2016-10" db="EMBL/GenBank/DDBJ databases">
        <authorList>
            <person name="de Groot N.N."/>
        </authorList>
    </citation>
    <scope>NUCLEOTIDE SEQUENCE [LARGE SCALE GENOMIC DNA]</scope>
    <source>
        <strain evidence="3 4">DSM 21039</strain>
    </source>
</reference>
<comment type="similarity">
    <text evidence="1">Belongs to the AHA1 family.</text>
</comment>
<dbReference type="Gene3D" id="3.30.530.20">
    <property type="match status" value="1"/>
</dbReference>
<organism evidence="3 4">
    <name type="scientific">Chitinophaga rupis</name>
    <dbReference type="NCBI Taxonomy" id="573321"/>
    <lineage>
        <taxon>Bacteria</taxon>
        <taxon>Pseudomonadati</taxon>
        <taxon>Bacteroidota</taxon>
        <taxon>Chitinophagia</taxon>
        <taxon>Chitinophagales</taxon>
        <taxon>Chitinophagaceae</taxon>
        <taxon>Chitinophaga</taxon>
    </lineage>
</organism>
<gene>
    <name evidence="3" type="ORF">SAMN04488505_104391</name>
</gene>
<accession>A0A1H7YCB4</accession>
<dbReference type="InterPro" id="IPR013538">
    <property type="entry name" value="ASHA1/2-like_C"/>
</dbReference>
<dbReference type="AlphaFoldDB" id="A0A1H7YCB4"/>
<dbReference type="STRING" id="573321.SAMN04488505_104391"/>
<dbReference type="InterPro" id="IPR023393">
    <property type="entry name" value="START-like_dom_sf"/>
</dbReference>